<comment type="caution">
    <text evidence="2">The sequence shown here is derived from an EMBL/GenBank/DDBJ whole genome shotgun (WGS) entry which is preliminary data.</text>
</comment>
<reference evidence="2" key="2">
    <citation type="submission" date="2020-09" db="EMBL/GenBank/DDBJ databases">
        <authorList>
            <person name="Sun Q."/>
            <person name="Zhou Y."/>
        </authorList>
    </citation>
    <scope>NUCLEOTIDE SEQUENCE</scope>
    <source>
        <strain evidence="2">CGMCC 1.15454</strain>
    </source>
</reference>
<dbReference type="EMBL" id="BMJD01000013">
    <property type="protein sequence ID" value="GGB42493.1"/>
    <property type="molecule type" value="Genomic_DNA"/>
</dbReference>
<dbReference type="InterPro" id="IPR009061">
    <property type="entry name" value="DNA-bd_dom_put_sf"/>
</dbReference>
<protein>
    <recommendedName>
        <fullName evidence="1">Helix-turn-helix domain-containing protein</fullName>
    </recommendedName>
</protein>
<accession>A0A9W5X5G5</accession>
<reference evidence="2" key="1">
    <citation type="journal article" date="2014" name="Int. J. Syst. Evol. Microbiol.">
        <title>Complete genome sequence of Corynebacterium casei LMG S-19264T (=DSM 44701T), isolated from a smear-ripened cheese.</title>
        <authorList>
            <consortium name="US DOE Joint Genome Institute (JGI-PGF)"/>
            <person name="Walter F."/>
            <person name="Albersmeier A."/>
            <person name="Kalinowski J."/>
            <person name="Ruckert C."/>
        </authorList>
    </citation>
    <scope>NUCLEOTIDE SEQUENCE</scope>
    <source>
        <strain evidence="2">CGMCC 1.15454</strain>
    </source>
</reference>
<dbReference type="SUPFAM" id="SSF46955">
    <property type="entry name" value="Putative DNA-binding domain"/>
    <property type="match status" value="1"/>
</dbReference>
<evidence type="ECO:0000313" key="2">
    <source>
        <dbReference type="EMBL" id="GGB42493.1"/>
    </source>
</evidence>
<dbReference type="InterPro" id="IPR041657">
    <property type="entry name" value="HTH_17"/>
</dbReference>
<feature type="domain" description="Helix-turn-helix" evidence="1">
    <location>
        <begin position="16"/>
        <end position="64"/>
    </location>
</feature>
<dbReference type="Gene3D" id="3.90.105.50">
    <property type="match status" value="1"/>
</dbReference>
<dbReference type="NCBIfam" id="TIGR01764">
    <property type="entry name" value="excise"/>
    <property type="match status" value="1"/>
</dbReference>
<sequence>MEMIKPQFEPIKRSTLTVHEVAEYLGVSPDKIYMMVREKAIPCFRIGSRILLKKAAIDSWIEKQIEESMTADEY</sequence>
<gene>
    <name evidence="2" type="ORF">GCM10011409_20090</name>
</gene>
<dbReference type="InterPro" id="IPR038148">
    <property type="entry name" value="Tn1545/Tn916_Xis"/>
</dbReference>
<dbReference type="InterPro" id="IPR010093">
    <property type="entry name" value="SinI_DNA-bd"/>
</dbReference>
<dbReference type="AlphaFoldDB" id="A0A9W5X5G5"/>
<proteinExistence type="predicted"/>
<dbReference type="Pfam" id="PF12728">
    <property type="entry name" value="HTH_17"/>
    <property type="match status" value="1"/>
</dbReference>
<organism evidence="2 3">
    <name type="scientific">Lentibacillus populi</name>
    <dbReference type="NCBI Taxonomy" id="1827502"/>
    <lineage>
        <taxon>Bacteria</taxon>
        <taxon>Bacillati</taxon>
        <taxon>Bacillota</taxon>
        <taxon>Bacilli</taxon>
        <taxon>Bacillales</taxon>
        <taxon>Bacillaceae</taxon>
        <taxon>Lentibacillus</taxon>
    </lineage>
</organism>
<evidence type="ECO:0000313" key="3">
    <source>
        <dbReference type="Proteomes" id="UP000621492"/>
    </source>
</evidence>
<name>A0A9W5X5G5_9BACI</name>
<dbReference type="Proteomes" id="UP000621492">
    <property type="component" value="Unassembled WGS sequence"/>
</dbReference>
<evidence type="ECO:0000259" key="1">
    <source>
        <dbReference type="Pfam" id="PF12728"/>
    </source>
</evidence>
<keyword evidence="3" id="KW-1185">Reference proteome</keyword>
<dbReference type="GO" id="GO:0003677">
    <property type="term" value="F:DNA binding"/>
    <property type="evidence" value="ECO:0007669"/>
    <property type="project" value="InterPro"/>
</dbReference>
<dbReference type="RefSeq" id="WP_371871297.1">
    <property type="nucleotide sequence ID" value="NZ_BMJD01000013.1"/>
</dbReference>